<proteinExistence type="predicted"/>
<dbReference type="RefSeq" id="WP_406701037.1">
    <property type="nucleotide sequence ID" value="NZ_CP155447.1"/>
</dbReference>
<evidence type="ECO:0000256" key="2">
    <source>
        <dbReference type="SAM" id="SignalP"/>
    </source>
</evidence>
<keyword evidence="1" id="KW-0812">Transmembrane</keyword>
<evidence type="ECO:0000256" key="1">
    <source>
        <dbReference type="SAM" id="Phobius"/>
    </source>
</evidence>
<reference evidence="3" key="1">
    <citation type="submission" date="2024-05" db="EMBL/GenBank/DDBJ databases">
        <title>Planctomycetes of the genus Singulisphaera possess chitinolytic capabilities.</title>
        <authorList>
            <person name="Ivanova A."/>
        </authorList>
    </citation>
    <scope>NUCLEOTIDE SEQUENCE</scope>
    <source>
        <strain evidence="3">Ch08T</strain>
    </source>
</reference>
<protein>
    <submittedName>
        <fullName evidence="3">Uncharacterized protein</fullName>
    </submittedName>
</protein>
<gene>
    <name evidence="3" type="ORF">V5E97_19820</name>
</gene>
<evidence type="ECO:0000313" key="3">
    <source>
        <dbReference type="EMBL" id="XBH08202.1"/>
    </source>
</evidence>
<keyword evidence="2" id="KW-0732">Signal</keyword>
<name>A0AAU7CST8_9BACT</name>
<feature type="chain" id="PRO_5043414232" evidence="2">
    <location>
        <begin position="29"/>
        <end position="68"/>
    </location>
</feature>
<keyword evidence="1" id="KW-0472">Membrane</keyword>
<dbReference type="EMBL" id="CP155447">
    <property type="protein sequence ID" value="XBH08202.1"/>
    <property type="molecule type" value="Genomic_DNA"/>
</dbReference>
<organism evidence="3">
    <name type="scientific">Singulisphaera sp. Ch08</name>
    <dbReference type="NCBI Taxonomy" id="3120278"/>
    <lineage>
        <taxon>Bacteria</taxon>
        <taxon>Pseudomonadati</taxon>
        <taxon>Planctomycetota</taxon>
        <taxon>Planctomycetia</taxon>
        <taxon>Isosphaerales</taxon>
        <taxon>Isosphaeraceae</taxon>
        <taxon>Singulisphaera</taxon>
    </lineage>
</organism>
<dbReference type="AlphaFoldDB" id="A0AAU7CST8"/>
<sequence length="68" mass="6969">MIRFSRMCATLFLAATFGLAVAPLPAAAQEPAAEGAEGEASGRPVDGYIGTAILAFLALFVVGKSARR</sequence>
<keyword evidence="1" id="KW-1133">Transmembrane helix</keyword>
<accession>A0AAU7CST8</accession>
<feature type="transmembrane region" description="Helical" evidence="1">
    <location>
        <begin position="47"/>
        <end position="66"/>
    </location>
</feature>
<feature type="signal peptide" evidence="2">
    <location>
        <begin position="1"/>
        <end position="28"/>
    </location>
</feature>